<accession>A0A0F9LJV5</accession>
<name>A0A0F9LJV5_9ZZZZ</name>
<reference evidence="1" key="1">
    <citation type="journal article" date="2015" name="Nature">
        <title>Complex archaea that bridge the gap between prokaryotes and eukaryotes.</title>
        <authorList>
            <person name="Spang A."/>
            <person name="Saw J.H."/>
            <person name="Jorgensen S.L."/>
            <person name="Zaremba-Niedzwiedzka K."/>
            <person name="Martijn J."/>
            <person name="Lind A.E."/>
            <person name="van Eijk R."/>
            <person name="Schleper C."/>
            <person name="Guy L."/>
            <person name="Ettema T.J."/>
        </authorList>
    </citation>
    <scope>NUCLEOTIDE SEQUENCE</scope>
</reference>
<evidence type="ECO:0008006" key="2">
    <source>
        <dbReference type="Google" id="ProtNLM"/>
    </source>
</evidence>
<evidence type="ECO:0000313" key="1">
    <source>
        <dbReference type="EMBL" id="KKM64505.1"/>
    </source>
</evidence>
<organism evidence="1">
    <name type="scientific">marine sediment metagenome</name>
    <dbReference type="NCBI Taxonomy" id="412755"/>
    <lineage>
        <taxon>unclassified sequences</taxon>
        <taxon>metagenomes</taxon>
        <taxon>ecological metagenomes</taxon>
    </lineage>
</organism>
<gene>
    <name evidence="1" type="ORF">LCGC14_1500690</name>
</gene>
<protein>
    <recommendedName>
        <fullName evidence="2">Fis family transcriptional regulator</fullName>
    </recommendedName>
</protein>
<dbReference type="AlphaFoldDB" id="A0A0F9LJV5"/>
<proteinExistence type="predicted"/>
<comment type="caution">
    <text evidence="1">The sequence shown here is derived from an EMBL/GenBank/DDBJ whole genome shotgun (WGS) entry which is preliminary data.</text>
</comment>
<sequence>MRKTDKKLDNQLRAVLTDVCETALKEIKGFVWITHLVDYSHFPKSLKVICVFDTNENLADFVSQTSQYNLELLIQKQLAKIAVNIKKINDHISYDTEENCTVEHNGKWSARLG</sequence>
<dbReference type="EMBL" id="LAZR01010886">
    <property type="protein sequence ID" value="KKM64505.1"/>
    <property type="molecule type" value="Genomic_DNA"/>
</dbReference>